<protein>
    <submittedName>
        <fullName evidence="1">Uncharacterized protein</fullName>
    </submittedName>
</protein>
<accession>A0AA35Q693</accession>
<name>A0AA35Q693_9HYPO</name>
<reference evidence="1" key="1">
    <citation type="submission" date="2023-01" db="EMBL/GenBank/DDBJ databases">
        <authorList>
            <person name="Piombo E."/>
        </authorList>
    </citation>
    <scope>NUCLEOTIDE SEQUENCE</scope>
</reference>
<sequence>MSQSQPPSSSKTDASHAEAIPVCVRRVTADLDELDLYYNPPTRLVALCKARQDCLSMQAEQAAHGLNEIRTSIVPIQTDIQAGRISTSKSTAHQATKVIGSLRGYLQEWFDFNSAYDPGFDWSAATP</sequence>
<comment type="caution">
    <text evidence="1">The sequence shown here is derived from an EMBL/GenBank/DDBJ whole genome shotgun (WGS) entry which is preliminary data.</text>
</comment>
<keyword evidence="2" id="KW-1185">Reference proteome</keyword>
<dbReference type="EMBL" id="CABFNP030001245">
    <property type="protein sequence ID" value="CAI6093045.1"/>
    <property type="molecule type" value="Genomic_DNA"/>
</dbReference>
<gene>
    <name evidence="1" type="ORF">CCHLO57077_00000097</name>
</gene>
<proteinExistence type="predicted"/>
<evidence type="ECO:0000313" key="1">
    <source>
        <dbReference type="EMBL" id="CAI6093045.1"/>
    </source>
</evidence>
<dbReference type="Proteomes" id="UP001160390">
    <property type="component" value="Unassembled WGS sequence"/>
</dbReference>
<evidence type="ECO:0000313" key="2">
    <source>
        <dbReference type="Proteomes" id="UP001160390"/>
    </source>
</evidence>
<dbReference type="AlphaFoldDB" id="A0AA35Q693"/>
<organism evidence="1 2">
    <name type="scientific">Clonostachys chloroleuca</name>
    <dbReference type="NCBI Taxonomy" id="1926264"/>
    <lineage>
        <taxon>Eukaryota</taxon>
        <taxon>Fungi</taxon>
        <taxon>Dikarya</taxon>
        <taxon>Ascomycota</taxon>
        <taxon>Pezizomycotina</taxon>
        <taxon>Sordariomycetes</taxon>
        <taxon>Hypocreomycetidae</taxon>
        <taxon>Hypocreales</taxon>
        <taxon>Bionectriaceae</taxon>
        <taxon>Clonostachys</taxon>
    </lineage>
</organism>